<name>A0AAE3U5K6_9BACT</name>
<evidence type="ECO:0000313" key="1">
    <source>
        <dbReference type="EMBL" id="MDJ1479627.1"/>
    </source>
</evidence>
<organism evidence="1 2">
    <name type="scientific">Xanthocytophaga flava</name>
    <dbReference type="NCBI Taxonomy" id="3048013"/>
    <lineage>
        <taxon>Bacteria</taxon>
        <taxon>Pseudomonadati</taxon>
        <taxon>Bacteroidota</taxon>
        <taxon>Cytophagia</taxon>
        <taxon>Cytophagales</taxon>
        <taxon>Rhodocytophagaceae</taxon>
        <taxon>Xanthocytophaga</taxon>
    </lineage>
</organism>
<proteinExistence type="predicted"/>
<comment type="caution">
    <text evidence="1">The sequence shown here is derived from an EMBL/GenBank/DDBJ whole genome shotgun (WGS) entry which is preliminary data.</text>
</comment>
<sequence length="231" mass="27163">MCKKILFIVGVLMIFWGCNSSEETPSPTRLGYDFYPLEVGQYAIYDVFEVKYQIYTKPDTHTYQIKELVYDTITDLTHEPAFILYRYSRANSSSAWSLDSAWLTKRTSYIALRKENNVDYVRLSFPLKEGLKWNGNQYNTYGEEMYEVSDFDQPYQVLDSTYDKTVTILQRDEVNAVLKDRRMDVYARNMGLIYKERIQLTYLQDGGTVGNGDIDHGTYYIQKIREFGNER</sequence>
<gene>
    <name evidence="1" type="ORF">QNI16_03965</name>
</gene>
<dbReference type="RefSeq" id="WP_313975987.1">
    <property type="nucleotide sequence ID" value="NZ_JASJOS010000002.1"/>
</dbReference>
<dbReference type="AlphaFoldDB" id="A0AAE3U5K6"/>
<dbReference type="Proteomes" id="UP001241110">
    <property type="component" value="Unassembled WGS sequence"/>
</dbReference>
<evidence type="ECO:0000313" key="2">
    <source>
        <dbReference type="Proteomes" id="UP001241110"/>
    </source>
</evidence>
<reference evidence="1" key="1">
    <citation type="submission" date="2023-05" db="EMBL/GenBank/DDBJ databases">
        <authorList>
            <person name="Zhang X."/>
        </authorList>
    </citation>
    <scope>NUCLEOTIDE SEQUENCE</scope>
    <source>
        <strain evidence="1">YF14B1</strain>
    </source>
</reference>
<accession>A0AAE3U5K6</accession>
<dbReference type="EMBL" id="JASJOS010000002">
    <property type="protein sequence ID" value="MDJ1479627.1"/>
    <property type="molecule type" value="Genomic_DNA"/>
</dbReference>
<protein>
    <submittedName>
        <fullName evidence="1">Uncharacterized protein</fullName>
    </submittedName>
</protein>